<organism evidence="1 2">
    <name type="scientific">Mycobacteroides abscessus subsp. abscessus</name>
    <dbReference type="NCBI Taxonomy" id="1185650"/>
    <lineage>
        <taxon>Bacteria</taxon>
        <taxon>Bacillati</taxon>
        <taxon>Actinomycetota</taxon>
        <taxon>Actinomycetes</taxon>
        <taxon>Mycobacteriales</taxon>
        <taxon>Mycobacteriaceae</taxon>
        <taxon>Mycobacteroides</taxon>
        <taxon>Mycobacteroides abscessus</taxon>
    </lineage>
</organism>
<gene>
    <name evidence="1" type="ORF">SAMEA2070301_03339</name>
</gene>
<comment type="caution">
    <text evidence="1">The sequence shown here is derived from an EMBL/GenBank/DDBJ whole genome shotgun (WGS) entry which is preliminary data.</text>
</comment>
<evidence type="ECO:0000313" key="1">
    <source>
        <dbReference type="EMBL" id="SIB23831.1"/>
    </source>
</evidence>
<evidence type="ECO:0000313" key="2">
    <source>
        <dbReference type="Proteomes" id="UP000185210"/>
    </source>
</evidence>
<reference evidence="1 2" key="1">
    <citation type="submission" date="2016-11" db="EMBL/GenBank/DDBJ databases">
        <authorList>
            <consortium name="Pathogen Informatics"/>
        </authorList>
    </citation>
    <scope>NUCLEOTIDE SEQUENCE [LARGE SCALE GENOMIC DNA]</scope>
    <source>
        <strain evidence="1 2">104</strain>
    </source>
</reference>
<sequence>MTLPTLEQIDEVIQVTGYAYQAGGYPHEMSDFARKYTDGDGGLLNALRDLRYARALLSGAD</sequence>
<proteinExistence type="predicted"/>
<dbReference type="EMBL" id="FSHM01000004">
    <property type="protein sequence ID" value="SIB23831.1"/>
    <property type="molecule type" value="Genomic_DNA"/>
</dbReference>
<dbReference type="AlphaFoldDB" id="A0AB38D101"/>
<name>A0AB38D101_9MYCO</name>
<protein>
    <submittedName>
        <fullName evidence="1">Uncharacterized protein</fullName>
    </submittedName>
</protein>
<dbReference type="Proteomes" id="UP000185210">
    <property type="component" value="Unassembled WGS sequence"/>
</dbReference>
<dbReference type="RefSeq" id="WP_074293017.1">
    <property type="nucleotide sequence ID" value="NZ_FRZT01000017.1"/>
</dbReference>
<accession>A0AB38D101</accession>